<proteinExistence type="predicted"/>
<sequence length="320" mass="36059">MEPALFDYHAFGMNIQSDISLKGLLPNPSASAVDVHVRKEKLSDKWGSRAGQDMFIYERNEILFQIEGVGVFSIRSGREIGYERAEGATDAYIRLYVMGSCLGLILMQREILPMHGSALYLQNMGIIITGDSGAGKSTTAAAFIKQGARLLSDDVIPVHWNETDPLIFPAYPQQKMWLNSLEQFGQTIEGLEHVVEREEKFNIPVQEHFHSSPVPMQTIVELVPADTEEITLVEVTGLAKLELLYRNTYRQFVIEPAGFSFWHFRALSAVAGRIPVYTLRRPINRFSADEVVEAVLDRLKGEEEYDRKASDRAVYDTGGW</sequence>
<dbReference type="EMBL" id="JBHSGK010000005">
    <property type="protein sequence ID" value="MFC4736369.1"/>
    <property type="molecule type" value="Genomic_DNA"/>
</dbReference>
<evidence type="ECO:0000313" key="3">
    <source>
        <dbReference type="Proteomes" id="UP001595896"/>
    </source>
</evidence>
<reference evidence="3" key="1">
    <citation type="journal article" date="2019" name="Int. J. Syst. Evol. Microbiol.">
        <title>The Global Catalogue of Microorganisms (GCM) 10K type strain sequencing project: providing services to taxonomists for standard genome sequencing and annotation.</title>
        <authorList>
            <consortium name="The Broad Institute Genomics Platform"/>
            <consortium name="The Broad Institute Genome Sequencing Center for Infectious Disease"/>
            <person name="Wu L."/>
            <person name="Ma J."/>
        </authorList>
    </citation>
    <scope>NUCLEOTIDE SEQUENCE [LARGE SCALE GENOMIC DNA]</scope>
    <source>
        <strain evidence="3">JCM 12165</strain>
    </source>
</reference>
<dbReference type="Proteomes" id="UP001595896">
    <property type="component" value="Unassembled WGS sequence"/>
</dbReference>
<dbReference type="InterPro" id="IPR027417">
    <property type="entry name" value="P-loop_NTPase"/>
</dbReference>
<dbReference type="Gene3D" id="3.40.50.300">
    <property type="entry name" value="P-loop containing nucleotide triphosphate hydrolases"/>
    <property type="match status" value="1"/>
</dbReference>
<dbReference type="RefSeq" id="WP_377909014.1">
    <property type="nucleotide sequence ID" value="NZ_JBHSGK010000005.1"/>
</dbReference>
<name>A0ABV9NWQ4_9BACI</name>
<feature type="domain" description="HPr kinase/phosphorylase C-terminal" evidence="1">
    <location>
        <begin position="114"/>
        <end position="164"/>
    </location>
</feature>
<comment type="caution">
    <text evidence="2">The sequence shown here is derived from an EMBL/GenBank/DDBJ whole genome shotgun (WGS) entry which is preliminary data.</text>
</comment>
<evidence type="ECO:0000259" key="1">
    <source>
        <dbReference type="Pfam" id="PF07475"/>
    </source>
</evidence>
<dbReference type="InterPro" id="IPR011104">
    <property type="entry name" value="Hpr_kin/Pase_C"/>
</dbReference>
<dbReference type="SUPFAM" id="SSF53795">
    <property type="entry name" value="PEP carboxykinase-like"/>
    <property type="match status" value="1"/>
</dbReference>
<organism evidence="2 3">
    <name type="scientific">Bacillus daqingensis</name>
    <dbReference type="NCBI Taxonomy" id="872396"/>
    <lineage>
        <taxon>Bacteria</taxon>
        <taxon>Bacillati</taxon>
        <taxon>Bacillota</taxon>
        <taxon>Bacilli</taxon>
        <taxon>Bacillales</taxon>
        <taxon>Bacillaceae</taxon>
        <taxon>Bacillus</taxon>
    </lineage>
</organism>
<dbReference type="Pfam" id="PF07475">
    <property type="entry name" value="Hpr_kinase_C"/>
    <property type="match status" value="1"/>
</dbReference>
<evidence type="ECO:0000313" key="2">
    <source>
        <dbReference type="EMBL" id="MFC4736369.1"/>
    </source>
</evidence>
<accession>A0ABV9NWQ4</accession>
<keyword evidence="3" id="KW-1185">Reference proteome</keyword>
<gene>
    <name evidence="2" type="ORF">ACFO4L_07200</name>
</gene>
<protein>
    <submittedName>
        <fullName evidence="2">Aldolase</fullName>
    </submittedName>
</protein>